<proteinExistence type="predicted"/>
<dbReference type="Gene3D" id="3.40.50.1400">
    <property type="match status" value="2"/>
</dbReference>
<dbReference type="GO" id="GO:0019251">
    <property type="term" value="P:anaerobic cobalamin biosynthetic process"/>
    <property type="evidence" value="ECO:0007669"/>
    <property type="project" value="InterPro"/>
</dbReference>
<dbReference type="CDD" id="cd03413">
    <property type="entry name" value="CbiK_C"/>
    <property type="match status" value="1"/>
</dbReference>
<dbReference type="AlphaFoldDB" id="W2C837"/>
<evidence type="ECO:0000313" key="5">
    <source>
        <dbReference type="Proteomes" id="UP000018837"/>
    </source>
</evidence>
<protein>
    <submittedName>
        <fullName evidence="4">Cobalt chelatase</fullName>
    </submittedName>
</protein>
<sequence length="305" mass="34081">MRTYFIAFLLMITAISYAHDGENFVASDMLKSMQPGDKAAIVMVYFGSTHDDTRALTIDALTREVRAAYPTLEVREAYTSRIVRRRLRDRGVETSAPLEVLKQLKADGFTHLVIQSANIIEGVEMEALRREVASVAADFKEIRIGTPLLYMPEDYAAVIRALAPAPAEGAADVWVGHGSYDPATAQYAMLGYMLAAEGRARCFVTTIEGYPTFDDLRAKLKQSGTKSVTLRPFMFVAGDHAKNDIATDMKQELENEGYQVDVLLEGLGQSDAIRALYLAHIRFALNHRMFDILSKKKHYETNDRD</sequence>
<dbReference type="GO" id="GO:0046872">
    <property type="term" value="F:metal ion binding"/>
    <property type="evidence" value="ECO:0007669"/>
    <property type="project" value="UniProtKB-KW"/>
</dbReference>
<dbReference type="PIRSF" id="PIRSF033579">
    <property type="entry name" value="Anaer_Co_chel"/>
    <property type="match status" value="1"/>
</dbReference>
<dbReference type="PATRIC" id="fig|1411148.3.peg.369"/>
<keyword evidence="3" id="KW-0732">Signal</keyword>
<feature type="binding site" evidence="2">
    <location>
        <position position="208"/>
    </location>
    <ligand>
        <name>Co(2+)</name>
        <dbReference type="ChEBI" id="CHEBI:48828"/>
    </ligand>
</feature>
<dbReference type="EMBL" id="AYUF01000311">
    <property type="protein sequence ID" value="ETK02657.1"/>
    <property type="molecule type" value="Genomic_DNA"/>
</dbReference>
<feature type="binding site" evidence="2">
    <location>
        <position position="177"/>
    </location>
    <ligand>
        <name>Co(2+)</name>
        <dbReference type="ChEBI" id="CHEBI:48828"/>
    </ligand>
</feature>
<keyword evidence="2" id="KW-0479">Metal-binding</keyword>
<accession>W2C837</accession>
<feature type="signal peptide" evidence="3">
    <location>
        <begin position="1"/>
        <end position="18"/>
    </location>
</feature>
<dbReference type="SUPFAM" id="SSF53800">
    <property type="entry name" value="Chelatase"/>
    <property type="match status" value="1"/>
</dbReference>
<feature type="active site" description="Proton acceptor" evidence="1">
    <location>
        <position position="177"/>
    </location>
</feature>
<feature type="chain" id="PRO_5004813323" evidence="3">
    <location>
        <begin position="19"/>
        <end position="305"/>
    </location>
</feature>
<dbReference type="GO" id="GO:0016852">
    <property type="term" value="F:sirohydrochlorin cobaltochelatase activity"/>
    <property type="evidence" value="ECO:0007669"/>
    <property type="project" value="InterPro"/>
</dbReference>
<evidence type="ECO:0000256" key="3">
    <source>
        <dbReference type="SAM" id="SignalP"/>
    </source>
</evidence>
<dbReference type="Proteomes" id="UP000018837">
    <property type="component" value="Unassembled WGS sequence"/>
</dbReference>
<dbReference type="Pfam" id="PF06180">
    <property type="entry name" value="CbiK"/>
    <property type="match status" value="1"/>
</dbReference>
<feature type="binding site" evidence="2">
    <location>
        <position position="240"/>
    </location>
    <ligand>
        <name>Co(2+)</name>
        <dbReference type="ChEBI" id="CHEBI:48828"/>
    </ligand>
</feature>
<comment type="caution">
    <text evidence="4">The sequence shown here is derived from an EMBL/GenBank/DDBJ whole genome shotgun (WGS) entry which is preliminary data.</text>
</comment>
<name>W2C837_9BACT</name>
<dbReference type="InterPro" id="IPR010388">
    <property type="entry name" value="Anaerobic_Co-chelatase"/>
</dbReference>
<keyword evidence="2" id="KW-0170">Cobalt</keyword>
<organism evidence="4 5">
    <name type="scientific">Tannerella sp. oral taxon BU063 isolate Cell 2</name>
    <dbReference type="NCBI Taxonomy" id="1411148"/>
    <lineage>
        <taxon>Bacteria</taxon>
        <taxon>Pseudomonadati</taxon>
        <taxon>Bacteroidota</taxon>
        <taxon>Bacteroidia</taxon>
        <taxon>Bacteroidales</taxon>
        <taxon>Tannerellaceae</taxon>
        <taxon>Tannerella</taxon>
    </lineage>
</organism>
<gene>
    <name evidence="4" type="ORF">N425_03010</name>
</gene>
<reference evidence="4 5" key="1">
    <citation type="submission" date="2013-11" db="EMBL/GenBank/DDBJ databases">
        <title>Single cell genomics of uncultured Tannerella BU063 (oral taxon 286).</title>
        <authorList>
            <person name="Beall C.J."/>
            <person name="Campbell A.G."/>
            <person name="Griffen A.L."/>
            <person name="Podar M."/>
            <person name="Leys E.J."/>
        </authorList>
    </citation>
    <scope>NUCLEOTIDE SEQUENCE [LARGE SCALE GENOMIC DNA]</scope>
    <source>
        <strain evidence="4">Cell 2</strain>
    </source>
</reference>
<evidence type="ECO:0000256" key="1">
    <source>
        <dbReference type="PIRSR" id="PIRSR033579-1"/>
    </source>
</evidence>
<evidence type="ECO:0000313" key="4">
    <source>
        <dbReference type="EMBL" id="ETK02657.1"/>
    </source>
</evidence>
<evidence type="ECO:0000256" key="2">
    <source>
        <dbReference type="PIRSR" id="PIRSR033579-3"/>
    </source>
</evidence>